<feature type="transmembrane region" description="Helical" evidence="7">
    <location>
        <begin position="56"/>
        <end position="82"/>
    </location>
</feature>
<evidence type="ECO:0000256" key="3">
    <source>
        <dbReference type="ARBA" id="ARBA00022475"/>
    </source>
</evidence>
<accession>A0A9X4QL32</accession>
<feature type="transmembrane region" description="Helical" evidence="7">
    <location>
        <begin position="198"/>
        <end position="219"/>
    </location>
</feature>
<dbReference type="CDD" id="cd06261">
    <property type="entry name" value="TM_PBP2"/>
    <property type="match status" value="1"/>
</dbReference>
<dbReference type="Proteomes" id="UP001153387">
    <property type="component" value="Unassembled WGS sequence"/>
</dbReference>
<evidence type="ECO:0000256" key="7">
    <source>
        <dbReference type="RuleBase" id="RU363032"/>
    </source>
</evidence>
<evidence type="ECO:0000256" key="6">
    <source>
        <dbReference type="ARBA" id="ARBA00023136"/>
    </source>
</evidence>
<keyword evidence="10" id="KW-1185">Reference proteome</keyword>
<comment type="similarity">
    <text evidence="7">Belongs to the binding-protein-dependent transport system permease family.</text>
</comment>
<dbReference type="InterPro" id="IPR000515">
    <property type="entry name" value="MetI-like"/>
</dbReference>
<dbReference type="GO" id="GO:0005886">
    <property type="term" value="C:plasma membrane"/>
    <property type="evidence" value="ECO:0007669"/>
    <property type="project" value="UniProtKB-SubCell"/>
</dbReference>
<keyword evidence="4 7" id="KW-0812">Transmembrane</keyword>
<dbReference type="InterPro" id="IPR035906">
    <property type="entry name" value="MetI-like_sf"/>
</dbReference>
<dbReference type="PANTHER" id="PTHR43227:SF11">
    <property type="entry name" value="BLL4140 PROTEIN"/>
    <property type="match status" value="1"/>
</dbReference>
<evidence type="ECO:0000256" key="4">
    <source>
        <dbReference type="ARBA" id="ARBA00022692"/>
    </source>
</evidence>
<dbReference type="SUPFAM" id="SSF161098">
    <property type="entry name" value="MetI-like"/>
    <property type="match status" value="1"/>
</dbReference>
<protein>
    <submittedName>
        <fullName evidence="9">ABC transporter permease subunit</fullName>
    </submittedName>
</protein>
<dbReference type="PANTHER" id="PTHR43227">
    <property type="entry name" value="BLL4140 PROTEIN"/>
    <property type="match status" value="1"/>
</dbReference>
<proteinExistence type="inferred from homology"/>
<keyword evidence="6 7" id="KW-0472">Membrane</keyword>
<dbReference type="InterPro" id="IPR050809">
    <property type="entry name" value="UgpAE/MalFG_permease"/>
</dbReference>
<comment type="subcellular location">
    <subcellularLocation>
        <location evidence="1 7">Cell membrane</location>
        <topology evidence="1 7">Multi-pass membrane protein</topology>
    </subcellularLocation>
</comment>
<feature type="transmembrane region" description="Helical" evidence="7">
    <location>
        <begin position="251"/>
        <end position="276"/>
    </location>
</feature>
<dbReference type="Gene3D" id="1.10.3720.10">
    <property type="entry name" value="MetI-like"/>
    <property type="match status" value="1"/>
</dbReference>
<name>A0A9X4QL32_9BACL</name>
<dbReference type="RefSeq" id="WP_277563959.1">
    <property type="nucleotide sequence ID" value="NZ_JAPDHZ010000002.1"/>
</dbReference>
<evidence type="ECO:0000256" key="1">
    <source>
        <dbReference type="ARBA" id="ARBA00004651"/>
    </source>
</evidence>
<feature type="transmembrane region" description="Helical" evidence="7">
    <location>
        <begin position="158"/>
        <end position="177"/>
    </location>
</feature>
<keyword evidence="5 7" id="KW-1133">Transmembrane helix</keyword>
<keyword evidence="2 7" id="KW-0813">Transport</keyword>
<evidence type="ECO:0000313" key="10">
    <source>
        <dbReference type="Proteomes" id="UP001153387"/>
    </source>
</evidence>
<evidence type="ECO:0000313" key="9">
    <source>
        <dbReference type="EMBL" id="MDG0790085.1"/>
    </source>
</evidence>
<evidence type="ECO:0000259" key="8">
    <source>
        <dbReference type="PROSITE" id="PS50928"/>
    </source>
</evidence>
<feature type="transmembrane region" description="Helical" evidence="7">
    <location>
        <begin position="94"/>
        <end position="114"/>
    </location>
</feature>
<gene>
    <name evidence="9" type="ORF">OMP38_03870</name>
</gene>
<dbReference type="AlphaFoldDB" id="A0A9X4QL32"/>
<sequence length="285" mass="31982">MMVPALLLLLTFCYVPMFGIIIAFQKFYPGLGIVHSKFVGWDNFKYMSEIPFIAQVVWNTIIIAFMKMAVGIALPIAVSILLNEIRMKLVRTGIQTLIYLPHFLSWVILSGILIDLLSTKGMINQFIHAVFGSKPIFFLGDNHWFRFVLVLSDAWKEVGFSTIVYMAAITGINPSLYESAMLDGANRWKQAIHITIPGMLPIIVLLATLNLGNVLNAGFDQVFNLYNPAVYETGDIVDTAIYRMGLVEMQYGLSTAVGLFKSVISLLLISTSYLLAYRLANYRIF</sequence>
<reference evidence="9 10" key="1">
    <citation type="submission" date="2022-10" db="EMBL/GenBank/DDBJ databases">
        <title>Comparative genomic analysis of Cohnella hashimotonis sp. nov., isolated from the International Space Station.</title>
        <authorList>
            <person name="Simpson A."/>
            <person name="Venkateswaran K."/>
        </authorList>
    </citation>
    <scope>NUCLEOTIDE SEQUENCE [LARGE SCALE GENOMIC DNA]</scope>
    <source>
        <strain evidence="9 10">DSM 18997</strain>
    </source>
</reference>
<organism evidence="9 10">
    <name type="scientific">Cohnella ginsengisoli</name>
    <dbReference type="NCBI Taxonomy" id="425004"/>
    <lineage>
        <taxon>Bacteria</taxon>
        <taxon>Bacillati</taxon>
        <taxon>Bacillota</taxon>
        <taxon>Bacilli</taxon>
        <taxon>Bacillales</taxon>
        <taxon>Paenibacillaceae</taxon>
        <taxon>Cohnella</taxon>
    </lineage>
</organism>
<comment type="caution">
    <text evidence="9">The sequence shown here is derived from an EMBL/GenBank/DDBJ whole genome shotgun (WGS) entry which is preliminary data.</text>
</comment>
<evidence type="ECO:0000256" key="5">
    <source>
        <dbReference type="ARBA" id="ARBA00022989"/>
    </source>
</evidence>
<feature type="domain" description="ABC transmembrane type-1" evidence="8">
    <location>
        <begin position="57"/>
        <end position="272"/>
    </location>
</feature>
<dbReference type="Pfam" id="PF00528">
    <property type="entry name" value="BPD_transp_1"/>
    <property type="match status" value="1"/>
</dbReference>
<dbReference type="GO" id="GO:0055085">
    <property type="term" value="P:transmembrane transport"/>
    <property type="evidence" value="ECO:0007669"/>
    <property type="project" value="InterPro"/>
</dbReference>
<evidence type="ECO:0000256" key="2">
    <source>
        <dbReference type="ARBA" id="ARBA00022448"/>
    </source>
</evidence>
<dbReference type="PROSITE" id="PS50928">
    <property type="entry name" value="ABC_TM1"/>
    <property type="match status" value="1"/>
</dbReference>
<dbReference type="EMBL" id="JAPDHZ010000002">
    <property type="protein sequence ID" value="MDG0790085.1"/>
    <property type="molecule type" value="Genomic_DNA"/>
</dbReference>
<keyword evidence="3" id="KW-1003">Cell membrane</keyword>